<evidence type="ECO:0000256" key="6">
    <source>
        <dbReference type="SAM" id="SignalP"/>
    </source>
</evidence>
<dbReference type="PROSITE" id="PS51767">
    <property type="entry name" value="PEPTIDASE_A1"/>
    <property type="match status" value="1"/>
</dbReference>
<organism evidence="8 9">
    <name type="scientific">Citrus unshiu</name>
    <name type="common">Satsuma mandarin</name>
    <name type="synonym">Citrus nobilis var. unshiu</name>
    <dbReference type="NCBI Taxonomy" id="55188"/>
    <lineage>
        <taxon>Eukaryota</taxon>
        <taxon>Viridiplantae</taxon>
        <taxon>Streptophyta</taxon>
        <taxon>Embryophyta</taxon>
        <taxon>Tracheophyta</taxon>
        <taxon>Spermatophyta</taxon>
        <taxon>Magnoliopsida</taxon>
        <taxon>eudicotyledons</taxon>
        <taxon>Gunneridae</taxon>
        <taxon>Pentapetalae</taxon>
        <taxon>rosids</taxon>
        <taxon>malvids</taxon>
        <taxon>Sapindales</taxon>
        <taxon>Rutaceae</taxon>
        <taxon>Aurantioideae</taxon>
        <taxon>Citrus</taxon>
    </lineage>
</organism>
<evidence type="ECO:0000313" key="9">
    <source>
        <dbReference type="Proteomes" id="UP000236630"/>
    </source>
</evidence>
<keyword evidence="2" id="KW-0645">Protease</keyword>
<name>A0A2H5QNM3_CITUN</name>
<dbReference type="InterPro" id="IPR021109">
    <property type="entry name" value="Peptidase_aspartic_dom_sf"/>
</dbReference>
<keyword evidence="6" id="KW-0732">Signal</keyword>
<dbReference type="AlphaFoldDB" id="A0A2H5QNM3"/>
<dbReference type="GO" id="GO:0006508">
    <property type="term" value="P:proteolysis"/>
    <property type="evidence" value="ECO:0007669"/>
    <property type="project" value="UniProtKB-KW"/>
</dbReference>
<reference evidence="8 9" key="1">
    <citation type="journal article" date="2017" name="Front. Genet.">
        <title>Draft sequencing of the heterozygous diploid genome of Satsuma (Citrus unshiu Marc.) using a hybrid assembly approach.</title>
        <authorList>
            <person name="Shimizu T."/>
            <person name="Tanizawa Y."/>
            <person name="Mochizuki T."/>
            <person name="Nagasaki H."/>
            <person name="Yoshioka T."/>
            <person name="Toyoda A."/>
            <person name="Fujiyama A."/>
            <person name="Kaminuma E."/>
            <person name="Nakamura Y."/>
        </authorList>
    </citation>
    <scope>NUCLEOTIDE SEQUENCE [LARGE SCALE GENOMIC DNA]</scope>
    <source>
        <strain evidence="9">cv. Miyagawa wase</strain>
    </source>
</reference>
<protein>
    <recommendedName>
        <fullName evidence="7">Peptidase A1 domain-containing protein</fullName>
    </recommendedName>
</protein>
<dbReference type="FunFam" id="2.40.70.10:FF:000031">
    <property type="entry name" value="Aspartyl protease AED1"/>
    <property type="match status" value="1"/>
</dbReference>
<dbReference type="InterPro" id="IPR032861">
    <property type="entry name" value="TAXi_N"/>
</dbReference>
<evidence type="ECO:0000256" key="2">
    <source>
        <dbReference type="ARBA" id="ARBA00022670"/>
    </source>
</evidence>
<dbReference type="PANTHER" id="PTHR47967">
    <property type="entry name" value="OS07G0603500 PROTEIN-RELATED"/>
    <property type="match status" value="1"/>
</dbReference>
<keyword evidence="3" id="KW-0064">Aspartyl protease</keyword>
<evidence type="ECO:0000256" key="1">
    <source>
        <dbReference type="ARBA" id="ARBA00007447"/>
    </source>
</evidence>
<dbReference type="CDD" id="cd05476">
    <property type="entry name" value="pepsin_A_like_plant"/>
    <property type="match status" value="1"/>
</dbReference>
<evidence type="ECO:0000313" key="8">
    <source>
        <dbReference type="EMBL" id="GAY66201.1"/>
    </source>
</evidence>
<sequence length="399" mass="43135">MASKKFLSYALFPVFLCLSTFNPTKAQNSQKLPFYNDNETPKSPISIIYQAEIISVDDIYLMHLSIGTPPVDIFGSVDTGSDCTWTQCEPCPELDCFKQEPPLFDPKKSSTYNSISCSSSQCAVVTSNCSEGDCSYSFLYGRGAYASFSSGNLATETLTFNSTSGLPVEMPNVIFGCGHKNLASPTSDSKQTGIIGLGPGNSSLISQMGTSIAGKFSYCLPDQGSSKINFGGIVAGAGVVSTPLIIRDHYYLSLEAISVGNQRLEFVSSSTGNIFVDTGVLRTLLPLEYHSNLKSVMSNMIKAQPVKGVGAEPGFSDVLCYNISSQPKFPEVTIHFRGADVKLSPSNLFRNISDEIMCSAFRGGNANIVYGRIMQINFLIGYDIEQAMVSFKPSRCTNY</sequence>
<keyword evidence="4" id="KW-0378">Hydrolase</keyword>
<evidence type="ECO:0000256" key="4">
    <source>
        <dbReference type="ARBA" id="ARBA00022801"/>
    </source>
</evidence>
<dbReference type="InterPro" id="IPR051708">
    <property type="entry name" value="Plant_Aspart_Prot_A1"/>
</dbReference>
<dbReference type="InterPro" id="IPR032799">
    <property type="entry name" value="TAXi_C"/>
</dbReference>
<gene>
    <name evidence="8" type="ORF">CUMW_246870</name>
</gene>
<dbReference type="Gene3D" id="2.40.70.10">
    <property type="entry name" value="Acid Proteases"/>
    <property type="match status" value="2"/>
</dbReference>
<dbReference type="Proteomes" id="UP000236630">
    <property type="component" value="Unassembled WGS sequence"/>
</dbReference>
<evidence type="ECO:0000256" key="5">
    <source>
        <dbReference type="ARBA" id="ARBA00023180"/>
    </source>
</evidence>
<dbReference type="Pfam" id="PF14543">
    <property type="entry name" value="TAXi_N"/>
    <property type="match status" value="1"/>
</dbReference>
<comment type="similarity">
    <text evidence="1">Belongs to the peptidase A1 family.</text>
</comment>
<feature type="chain" id="PRO_5014170374" description="Peptidase A1 domain-containing protein" evidence="6">
    <location>
        <begin position="27"/>
        <end position="399"/>
    </location>
</feature>
<dbReference type="GO" id="GO:0004190">
    <property type="term" value="F:aspartic-type endopeptidase activity"/>
    <property type="evidence" value="ECO:0007669"/>
    <property type="project" value="UniProtKB-KW"/>
</dbReference>
<dbReference type="Pfam" id="PF14541">
    <property type="entry name" value="TAXi_C"/>
    <property type="match status" value="1"/>
</dbReference>
<proteinExistence type="inferred from homology"/>
<keyword evidence="5" id="KW-0325">Glycoprotein</keyword>
<dbReference type="SUPFAM" id="SSF50630">
    <property type="entry name" value="Acid proteases"/>
    <property type="match status" value="1"/>
</dbReference>
<dbReference type="PANTHER" id="PTHR47967:SF116">
    <property type="entry name" value="ASPARTIC PROTEINASE CDR1-LIKE"/>
    <property type="match status" value="1"/>
</dbReference>
<accession>A0A2H5QNM3</accession>
<comment type="caution">
    <text evidence="8">The sequence shown here is derived from an EMBL/GenBank/DDBJ whole genome shotgun (WGS) entry which is preliminary data.</text>
</comment>
<dbReference type="InterPro" id="IPR034161">
    <property type="entry name" value="Pepsin-like_plant"/>
</dbReference>
<dbReference type="STRING" id="55188.A0A2H5QNM3"/>
<dbReference type="InterPro" id="IPR033121">
    <property type="entry name" value="PEPTIDASE_A1"/>
</dbReference>
<feature type="signal peptide" evidence="6">
    <location>
        <begin position="1"/>
        <end position="26"/>
    </location>
</feature>
<evidence type="ECO:0000256" key="3">
    <source>
        <dbReference type="ARBA" id="ARBA00022750"/>
    </source>
</evidence>
<evidence type="ECO:0000259" key="7">
    <source>
        <dbReference type="PROSITE" id="PS51767"/>
    </source>
</evidence>
<keyword evidence="9" id="KW-1185">Reference proteome</keyword>
<feature type="domain" description="Peptidase A1" evidence="7">
    <location>
        <begin position="60"/>
        <end position="392"/>
    </location>
</feature>
<dbReference type="GO" id="GO:0005576">
    <property type="term" value="C:extracellular region"/>
    <property type="evidence" value="ECO:0007669"/>
    <property type="project" value="TreeGrafter"/>
</dbReference>
<dbReference type="EMBL" id="BDQV01000552">
    <property type="protein sequence ID" value="GAY66201.1"/>
    <property type="molecule type" value="Genomic_DNA"/>
</dbReference>